<evidence type="ECO:0000256" key="2">
    <source>
        <dbReference type="ARBA" id="ARBA00023043"/>
    </source>
</evidence>
<organism evidence="4 5">
    <name type="scientific">Iodobacter fluviatilis</name>
    <dbReference type="NCBI Taxonomy" id="537"/>
    <lineage>
        <taxon>Bacteria</taxon>
        <taxon>Pseudomonadati</taxon>
        <taxon>Pseudomonadota</taxon>
        <taxon>Betaproteobacteria</taxon>
        <taxon>Neisseriales</taxon>
        <taxon>Chitinibacteraceae</taxon>
        <taxon>Iodobacter</taxon>
    </lineage>
</organism>
<dbReference type="KEGG" id="ifl:C1H71_07055"/>
<dbReference type="PANTHER" id="PTHR24171">
    <property type="entry name" value="ANKYRIN REPEAT DOMAIN-CONTAINING PROTEIN 39-RELATED"/>
    <property type="match status" value="1"/>
</dbReference>
<gene>
    <name evidence="4" type="ORF">C1H71_07055</name>
</gene>
<dbReference type="Gene3D" id="1.25.40.20">
    <property type="entry name" value="Ankyrin repeat-containing domain"/>
    <property type="match status" value="1"/>
</dbReference>
<dbReference type="InterPro" id="IPR036770">
    <property type="entry name" value="Ankyrin_rpt-contain_sf"/>
</dbReference>
<dbReference type="AlphaFoldDB" id="A0A7G3G7N9"/>
<protein>
    <submittedName>
        <fullName evidence="4">Uncharacterized protein</fullName>
    </submittedName>
</protein>
<proteinExistence type="predicted"/>
<dbReference type="PROSITE" id="PS50088">
    <property type="entry name" value="ANK_REPEAT"/>
    <property type="match status" value="2"/>
</dbReference>
<name>A0A7G3G7N9_9NEIS</name>
<keyword evidence="5" id="KW-1185">Reference proteome</keyword>
<reference evidence="4 5" key="1">
    <citation type="submission" date="2018-01" db="EMBL/GenBank/DDBJ databases">
        <title>Genome sequence of Iodobacter sp. strain PCH194 isolated from Indian Trans-Himalaya.</title>
        <authorList>
            <person name="Kumar V."/>
            <person name="Thakur V."/>
            <person name="Kumar S."/>
            <person name="Singh D."/>
        </authorList>
    </citation>
    <scope>NUCLEOTIDE SEQUENCE [LARGE SCALE GENOMIC DNA]</scope>
    <source>
        <strain evidence="4 5">PCH194</strain>
    </source>
</reference>
<feature type="repeat" description="ANK" evidence="3">
    <location>
        <begin position="64"/>
        <end position="96"/>
    </location>
</feature>
<keyword evidence="1" id="KW-0677">Repeat</keyword>
<evidence type="ECO:0000256" key="1">
    <source>
        <dbReference type="ARBA" id="ARBA00022737"/>
    </source>
</evidence>
<dbReference type="SUPFAM" id="SSF48403">
    <property type="entry name" value="Ankyrin repeat"/>
    <property type="match status" value="1"/>
</dbReference>
<keyword evidence="2 3" id="KW-0040">ANK repeat</keyword>
<dbReference type="SMART" id="SM00248">
    <property type="entry name" value="ANK"/>
    <property type="match status" value="2"/>
</dbReference>
<feature type="repeat" description="ANK" evidence="3">
    <location>
        <begin position="31"/>
        <end position="63"/>
    </location>
</feature>
<dbReference type="RefSeq" id="WP_130105900.1">
    <property type="nucleotide sequence ID" value="NZ_CP025781.1"/>
</dbReference>
<evidence type="ECO:0000313" key="5">
    <source>
        <dbReference type="Proteomes" id="UP000515917"/>
    </source>
</evidence>
<dbReference type="Pfam" id="PF12796">
    <property type="entry name" value="Ank_2"/>
    <property type="match status" value="1"/>
</dbReference>
<accession>A0A7G3G7N9</accession>
<dbReference type="Proteomes" id="UP000515917">
    <property type="component" value="Chromosome"/>
</dbReference>
<dbReference type="InterPro" id="IPR002110">
    <property type="entry name" value="Ankyrin_rpt"/>
</dbReference>
<evidence type="ECO:0000313" key="4">
    <source>
        <dbReference type="EMBL" id="QBC43321.1"/>
    </source>
</evidence>
<evidence type="ECO:0000256" key="3">
    <source>
        <dbReference type="PROSITE-ProRule" id="PRU00023"/>
    </source>
</evidence>
<dbReference type="EMBL" id="CP025781">
    <property type="protein sequence ID" value="QBC43321.1"/>
    <property type="molecule type" value="Genomic_DNA"/>
</dbReference>
<sequence length="130" mass="13963">MKTIEDVFRQCEKTGAWYGLQITDVNQQNNLGDTVLHTACSWGDLNAVKLLVAAGANVNSKGDQGAIPLFNAVIGKSPDVISFLISSGADPTIENGYKRQVLDYARNVSASSVILLLLEQGKKRRGKKGA</sequence>
<dbReference type="PROSITE" id="PS50297">
    <property type="entry name" value="ANK_REP_REGION"/>
    <property type="match status" value="1"/>
</dbReference>